<evidence type="ECO:0000313" key="2">
    <source>
        <dbReference type="EMBL" id="TSB47502.1"/>
    </source>
</evidence>
<comment type="caution">
    <text evidence="2">The sequence shown here is derived from an EMBL/GenBank/DDBJ whole genome shotgun (WGS) entry which is preliminary data.</text>
</comment>
<keyword evidence="3" id="KW-1185">Reference proteome</keyword>
<reference evidence="2 3" key="1">
    <citation type="submission" date="2019-07" db="EMBL/GenBank/DDBJ databases">
        <authorList>
            <person name="Park Y.J."/>
            <person name="Jeong S.E."/>
            <person name="Jung H.S."/>
        </authorList>
    </citation>
    <scope>NUCLEOTIDE SEQUENCE [LARGE SCALE GENOMIC DNA]</scope>
    <source>
        <strain evidence="3">P16(2019)</strain>
    </source>
</reference>
<dbReference type="EMBL" id="VLXZ01000003">
    <property type="protein sequence ID" value="TSB47502.1"/>
    <property type="molecule type" value="Genomic_DNA"/>
</dbReference>
<dbReference type="InterPro" id="IPR027417">
    <property type="entry name" value="P-loop_NTPase"/>
</dbReference>
<dbReference type="PANTHER" id="PTHR11070:SF2">
    <property type="entry name" value="ATP-DEPENDENT DNA HELICASE SRS2"/>
    <property type="match status" value="1"/>
</dbReference>
<sequence length="339" mass="39451">MDYGLNNKKVINAVAGAGKTSYIIDQLSFEGKKSLILTYTTTNQENLKGKIIKKFGYMPSNIFVYGYFEFLLKFIIKPLCSYPVKDICFELPNFRYRSPFTRDKNKIYHSRMAKYILDNIADFKRRMDKYFDEVFIDEMQDLASDDFKWMLSLKDLEIPVTLVGDFFQSTFASSRRGNHLGNLYNNFSNYEGIIRDAGYYFDTTTLVKSYRCTSTVCSFIKVNLEINIESAKDHSSEIVNIIDVEEIKQILENNNIKKLFYQNSSKFSVSGENWGNSKGMTFENVCIILNDTTFKKYVKNELGELAPQTLRKFYVACTRSSGDIYFIREKDIPLNFKKH</sequence>
<keyword evidence="2" id="KW-0067">ATP-binding</keyword>
<dbReference type="GO" id="GO:0043138">
    <property type="term" value="F:3'-5' DNA helicase activity"/>
    <property type="evidence" value="ECO:0007669"/>
    <property type="project" value="TreeGrafter"/>
</dbReference>
<dbReference type="InterPro" id="IPR027351">
    <property type="entry name" value="(+)RNA_virus_helicase_core_dom"/>
</dbReference>
<dbReference type="AlphaFoldDB" id="A0A554A1C5"/>
<dbReference type="GO" id="GO:0003677">
    <property type="term" value="F:DNA binding"/>
    <property type="evidence" value="ECO:0007669"/>
    <property type="project" value="InterPro"/>
</dbReference>
<name>A0A554A1C5_9BACI</name>
<dbReference type="InterPro" id="IPR000212">
    <property type="entry name" value="DNA_helicase_UvrD/REP"/>
</dbReference>
<feature type="domain" description="(+)RNA virus helicase C-terminal" evidence="1">
    <location>
        <begin position="130"/>
        <end position="327"/>
    </location>
</feature>
<accession>A0A554A1C5</accession>
<dbReference type="PANTHER" id="PTHR11070">
    <property type="entry name" value="UVRD / RECB / PCRA DNA HELICASE FAMILY MEMBER"/>
    <property type="match status" value="1"/>
</dbReference>
<keyword evidence="2" id="KW-0378">Hydrolase</keyword>
<dbReference type="Pfam" id="PF01443">
    <property type="entry name" value="Viral_helicase1"/>
    <property type="match status" value="1"/>
</dbReference>
<protein>
    <submittedName>
        <fullName evidence="2">RNA helicase</fullName>
    </submittedName>
</protein>
<gene>
    <name evidence="2" type="ORF">FN960_07130</name>
</gene>
<evidence type="ECO:0000313" key="3">
    <source>
        <dbReference type="Proteomes" id="UP000318521"/>
    </source>
</evidence>
<proteinExistence type="predicted"/>
<dbReference type="GO" id="GO:0005524">
    <property type="term" value="F:ATP binding"/>
    <property type="evidence" value="ECO:0007669"/>
    <property type="project" value="InterPro"/>
</dbReference>
<dbReference type="OrthoDB" id="5107704at2"/>
<dbReference type="GO" id="GO:0005829">
    <property type="term" value="C:cytosol"/>
    <property type="evidence" value="ECO:0007669"/>
    <property type="project" value="TreeGrafter"/>
</dbReference>
<dbReference type="SUPFAM" id="SSF52540">
    <property type="entry name" value="P-loop containing nucleoside triphosphate hydrolases"/>
    <property type="match status" value="1"/>
</dbReference>
<dbReference type="RefSeq" id="WP_143848002.1">
    <property type="nucleotide sequence ID" value="NZ_VLXZ01000003.1"/>
</dbReference>
<keyword evidence="2" id="KW-0347">Helicase</keyword>
<dbReference type="Proteomes" id="UP000318521">
    <property type="component" value="Unassembled WGS sequence"/>
</dbReference>
<dbReference type="GO" id="GO:0000725">
    <property type="term" value="P:recombinational repair"/>
    <property type="evidence" value="ECO:0007669"/>
    <property type="project" value="TreeGrafter"/>
</dbReference>
<organism evidence="2 3">
    <name type="scientific">Alkalicoccobacillus porphyridii</name>
    <dbReference type="NCBI Taxonomy" id="2597270"/>
    <lineage>
        <taxon>Bacteria</taxon>
        <taxon>Bacillati</taxon>
        <taxon>Bacillota</taxon>
        <taxon>Bacilli</taxon>
        <taxon>Bacillales</taxon>
        <taxon>Bacillaceae</taxon>
        <taxon>Alkalicoccobacillus</taxon>
    </lineage>
</organism>
<keyword evidence="2" id="KW-0547">Nucleotide-binding</keyword>
<dbReference type="Gene3D" id="3.40.50.300">
    <property type="entry name" value="P-loop containing nucleotide triphosphate hydrolases"/>
    <property type="match status" value="1"/>
</dbReference>
<evidence type="ECO:0000259" key="1">
    <source>
        <dbReference type="Pfam" id="PF01443"/>
    </source>
</evidence>